<dbReference type="InterPro" id="IPR035810">
    <property type="entry name" value="PEBP_euk"/>
</dbReference>
<dbReference type="AlphaFoldDB" id="A0A2T7PGT0"/>
<dbReference type="OrthoDB" id="6114795at2759"/>
<name>A0A2T7PGT0_POMCA</name>
<sequence length="203" mass="23231">MAELLVLVSRLVLVLTSCLLVSSYGQTCTWHEAAVPVASVECRHTSSLLTVHYDTAVTCEQDLSGKNLTNAPTVSWRNGHSADIYLLIMIDPDASTPCKPDLRYVIHWAAFVSPSNVTYFLQGSNDLRITDEFISYRGPHPPEGTPPHRYQFFLYRWVPEITLLHPTFLGNDNSSRFHFDYDQFKAVNRLEHLEAFFEFQYSR</sequence>
<comment type="caution">
    <text evidence="2">The sequence shown here is derived from an EMBL/GenBank/DDBJ whole genome shotgun (WGS) entry which is preliminary data.</text>
</comment>
<dbReference type="Proteomes" id="UP000245119">
    <property type="component" value="Linkage Group LG4"/>
</dbReference>
<accession>A0A2T7PGT0</accession>
<dbReference type="PANTHER" id="PTHR11362:SF82">
    <property type="entry name" value="PHOSPHATIDYLETHANOLAMINE-BINDING PROTEIN 4"/>
    <property type="match status" value="1"/>
</dbReference>
<evidence type="ECO:0000256" key="1">
    <source>
        <dbReference type="SAM" id="SignalP"/>
    </source>
</evidence>
<dbReference type="Gene3D" id="3.90.280.10">
    <property type="entry name" value="PEBP-like"/>
    <property type="match status" value="1"/>
</dbReference>
<keyword evidence="3" id="KW-1185">Reference proteome</keyword>
<reference evidence="2 3" key="1">
    <citation type="submission" date="2018-04" db="EMBL/GenBank/DDBJ databases">
        <title>The genome of golden apple snail Pomacea canaliculata provides insight into stress tolerance and invasive adaptation.</title>
        <authorList>
            <person name="Liu C."/>
            <person name="Liu B."/>
            <person name="Ren Y."/>
            <person name="Zhang Y."/>
            <person name="Wang H."/>
            <person name="Li S."/>
            <person name="Jiang F."/>
            <person name="Yin L."/>
            <person name="Zhang G."/>
            <person name="Qian W."/>
            <person name="Fan W."/>
        </authorList>
    </citation>
    <scope>NUCLEOTIDE SEQUENCE [LARGE SCALE GENOMIC DNA]</scope>
    <source>
        <strain evidence="2">SZHN2017</strain>
        <tissue evidence="2">Muscle</tissue>
    </source>
</reference>
<dbReference type="SUPFAM" id="SSF49777">
    <property type="entry name" value="PEBP-like"/>
    <property type="match status" value="1"/>
</dbReference>
<evidence type="ECO:0000313" key="2">
    <source>
        <dbReference type="EMBL" id="PVD32607.1"/>
    </source>
</evidence>
<organism evidence="2 3">
    <name type="scientific">Pomacea canaliculata</name>
    <name type="common">Golden apple snail</name>
    <dbReference type="NCBI Taxonomy" id="400727"/>
    <lineage>
        <taxon>Eukaryota</taxon>
        <taxon>Metazoa</taxon>
        <taxon>Spiralia</taxon>
        <taxon>Lophotrochozoa</taxon>
        <taxon>Mollusca</taxon>
        <taxon>Gastropoda</taxon>
        <taxon>Caenogastropoda</taxon>
        <taxon>Architaenioglossa</taxon>
        <taxon>Ampullarioidea</taxon>
        <taxon>Ampullariidae</taxon>
        <taxon>Pomacea</taxon>
    </lineage>
</organism>
<evidence type="ECO:0008006" key="4">
    <source>
        <dbReference type="Google" id="ProtNLM"/>
    </source>
</evidence>
<protein>
    <recommendedName>
        <fullName evidence="4">Phosphatidylethanolamine-binding protein</fullName>
    </recommendedName>
</protein>
<dbReference type="STRING" id="400727.A0A2T7PGT0"/>
<proteinExistence type="predicted"/>
<dbReference type="EMBL" id="PZQS01000004">
    <property type="protein sequence ID" value="PVD32607.1"/>
    <property type="molecule type" value="Genomic_DNA"/>
</dbReference>
<dbReference type="Pfam" id="PF01161">
    <property type="entry name" value="PBP"/>
    <property type="match status" value="1"/>
</dbReference>
<gene>
    <name evidence="2" type="ORF">C0Q70_08049</name>
</gene>
<feature type="signal peptide" evidence="1">
    <location>
        <begin position="1"/>
        <end position="25"/>
    </location>
</feature>
<dbReference type="InterPro" id="IPR036610">
    <property type="entry name" value="PEBP-like_sf"/>
</dbReference>
<feature type="chain" id="PRO_5015437997" description="Phosphatidylethanolamine-binding protein" evidence="1">
    <location>
        <begin position="26"/>
        <end position="203"/>
    </location>
</feature>
<dbReference type="PANTHER" id="PTHR11362">
    <property type="entry name" value="PHOSPHATIDYLETHANOLAMINE-BINDING PROTEIN"/>
    <property type="match status" value="1"/>
</dbReference>
<dbReference type="InterPro" id="IPR008914">
    <property type="entry name" value="PEBP"/>
</dbReference>
<evidence type="ECO:0000313" key="3">
    <source>
        <dbReference type="Proteomes" id="UP000245119"/>
    </source>
</evidence>
<dbReference type="CDD" id="cd00866">
    <property type="entry name" value="PEBP_euk"/>
    <property type="match status" value="1"/>
</dbReference>
<keyword evidence="1" id="KW-0732">Signal</keyword>